<dbReference type="Proteomes" id="UP000253437">
    <property type="component" value="Unassembled WGS sequence"/>
</dbReference>
<dbReference type="InterPro" id="IPR036249">
    <property type="entry name" value="Thioredoxin-like_sf"/>
</dbReference>
<dbReference type="PROSITE" id="PS51257">
    <property type="entry name" value="PROKAR_LIPOPROTEIN"/>
    <property type="match status" value="1"/>
</dbReference>
<evidence type="ECO:0000256" key="4">
    <source>
        <dbReference type="ARBA" id="ARBA00023157"/>
    </source>
</evidence>
<keyword evidence="4" id="KW-1015">Disulfide bond</keyword>
<dbReference type="RefSeq" id="WP_114093076.1">
    <property type="nucleotide sequence ID" value="NZ_JANFSY010000016.1"/>
</dbReference>
<dbReference type="SUPFAM" id="SSF52833">
    <property type="entry name" value="Thioredoxin-like"/>
    <property type="match status" value="1"/>
</dbReference>
<dbReference type="Gene3D" id="1.10.40.80">
    <property type="match status" value="1"/>
</dbReference>
<dbReference type="AlphaFoldDB" id="A0A8B3DG09"/>
<evidence type="ECO:0000313" key="9">
    <source>
        <dbReference type="Proteomes" id="UP000253437"/>
    </source>
</evidence>
<evidence type="ECO:0000259" key="7">
    <source>
        <dbReference type="PROSITE" id="PS51352"/>
    </source>
</evidence>
<proteinExistence type="inferred from homology"/>
<dbReference type="InterPro" id="IPR012336">
    <property type="entry name" value="Thioredoxin-like_fold"/>
</dbReference>
<dbReference type="GO" id="GO:0016491">
    <property type="term" value="F:oxidoreductase activity"/>
    <property type="evidence" value="ECO:0007669"/>
    <property type="project" value="UniProtKB-KW"/>
</dbReference>
<dbReference type="Pfam" id="PF13462">
    <property type="entry name" value="Thioredoxin_4"/>
    <property type="match status" value="1"/>
</dbReference>
<dbReference type="EMBL" id="QOUW02000200">
    <property type="protein sequence ID" value="RIW01381.1"/>
    <property type="molecule type" value="Genomic_DNA"/>
</dbReference>
<feature type="domain" description="Thioredoxin" evidence="7">
    <location>
        <begin position="61"/>
        <end position="258"/>
    </location>
</feature>
<dbReference type="InterPro" id="IPR013766">
    <property type="entry name" value="Thioredoxin_domain"/>
</dbReference>
<comment type="caution">
    <text evidence="8">The sequence shown here is derived from an EMBL/GenBank/DDBJ whole genome shotgun (WGS) entry which is preliminary data.</text>
</comment>
<comment type="similarity">
    <text evidence="1">Belongs to the thioredoxin family. DsbA subfamily.</text>
</comment>
<keyword evidence="5" id="KW-0676">Redox-active center</keyword>
<keyword evidence="2" id="KW-0732">Signal</keyword>
<evidence type="ECO:0000256" key="5">
    <source>
        <dbReference type="ARBA" id="ARBA00023284"/>
    </source>
</evidence>
<dbReference type="Gene3D" id="3.40.30.10">
    <property type="entry name" value="Glutaredoxin"/>
    <property type="match status" value="1"/>
</dbReference>
<evidence type="ECO:0000256" key="3">
    <source>
        <dbReference type="ARBA" id="ARBA00023002"/>
    </source>
</evidence>
<dbReference type="PANTHER" id="PTHR13887">
    <property type="entry name" value="GLUTATHIONE S-TRANSFERASE KAPPA"/>
    <property type="match status" value="1"/>
</dbReference>
<feature type="coiled-coil region" evidence="6">
    <location>
        <begin position="27"/>
        <end position="61"/>
    </location>
</feature>
<keyword evidence="6" id="KW-0175">Coiled coil</keyword>
<keyword evidence="3" id="KW-0560">Oxidoreductase</keyword>
<evidence type="ECO:0000256" key="2">
    <source>
        <dbReference type="ARBA" id="ARBA00022729"/>
    </source>
</evidence>
<dbReference type="PROSITE" id="PS51352">
    <property type="entry name" value="THIOREDOXIN_2"/>
    <property type="match status" value="1"/>
</dbReference>
<evidence type="ECO:0000256" key="1">
    <source>
        <dbReference type="ARBA" id="ARBA00005791"/>
    </source>
</evidence>
<sequence length="261" mass="28761">MLKYGKSIYAMLLSVPLVVGGCQPANDEKVKSELAALRQEVKDLKAQVESINSDIELAKENAAKAAKPKFRTLPDQKDFDGNGTIPSMGDDNATIAIIEFSDYQCPYCKRFTDNTFAKIKENYVDSGKVKYLTRDFPLGFHPQAKGAAIAANCSFKQGEYWPMRHALFSNMRNLNTALYQKTASDLKLDIDKFSACLEDPQMAKNVENDIALASTLGIRGTPSFVVGRIEEGQLVGAQLVVGAQDYRVFAALFDDLLKAPK</sequence>
<name>A0A8B3DG09_VIBHA</name>
<reference evidence="8 9" key="1">
    <citation type="submission" date="2018-08" db="EMBL/GenBank/DDBJ databases">
        <title>Vibrio harveyi strains pathogenic to white snook Centropomus viridis Lockington (1877) and potential probiotic bacteria.</title>
        <authorList>
            <person name="Soto-Rodriguez S."/>
            <person name="Gomez-Gil B."/>
            <person name="Lozano-Olvera R."/>
        </authorList>
    </citation>
    <scope>NUCLEOTIDE SEQUENCE [LARGE SCALE GENOMIC DNA]</scope>
    <source>
        <strain evidence="8 9">CAIM 1508</strain>
    </source>
</reference>
<accession>A0A8B3DG09</accession>
<gene>
    <name evidence="8" type="ORF">DS957_026250</name>
</gene>
<evidence type="ECO:0000256" key="6">
    <source>
        <dbReference type="SAM" id="Coils"/>
    </source>
</evidence>
<dbReference type="PANTHER" id="PTHR13887:SF14">
    <property type="entry name" value="DISULFIDE BOND FORMATION PROTEIN D"/>
    <property type="match status" value="1"/>
</dbReference>
<evidence type="ECO:0000313" key="8">
    <source>
        <dbReference type="EMBL" id="RIW01381.1"/>
    </source>
</evidence>
<protein>
    <submittedName>
        <fullName evidence="8">DsbA family protein</fullName>
    </submittedName>
</protein>
<organism evidence="8 9">
    <name type="scientific">Vibrio harveyi</name>
    <name type="common">Beneckea harveyi</name>
    <dbReference type="NCBI Taxonomy" id="669"/>
    <lineage>
        <taxon>Bacteria</taxon>
        <taxon>Pseudomonadati</taxon>
        <taxon>Pseudomonadota</taxon>
        <taxon>Gammaproteobacteria</taxon>
        <taxon>Vibrionales</taxon>
        <taxon>Vibrionaceae</taxon>
        <taxon>Vibrio</taxon>
    </lineage>
</organism>